<name>A0A2P1PM79_9GAMM</name>
<sequence length="415" mass="43626">MIQSLLKGLLGTCLIAGAALVSSPARAVIGTVDVVPAATILVPYFEVDLNNNNGRQTSVQVTNTSASAMLLNVTLWTDLGIPTFRFNIYQTGYATTPIDLRMLFKGVVPITATDGQDPVDLISPQGPFSQDINFASCNSTLPYATPLPAATLTALRNAHTGQSSTTFGGSCGGVAYGDGIARGYITIDTVSACQSQLPGDVGYFLAGGGGTATNQNALTAQVTYMDRSQNQSSAEPAVHIEANGVDPLTNGAGDNTFYGRFVAFTGADNREPLFGMSQARYFNTSGLSTEMVVWRDPGAAVSPFACGASLPGPYPLGQREFVGFDEQEDFTIFSGSPAFPYAAQTKSVSSFFPSAGGHLFLNLVSSVGDPTISFRQQHYLSVRHRSGNSYSGQTAASQLVNASQPSNDNYIIASF</sequence>
<accession>A0A2P1PM79</accession>
<keyword evidence="1" id="KW-0732">Signal</keyword>
<protein>
    <submittedName>
        <fullName evidence="2">Uncharacterized protein</fullName>
    </submittedName>
</protein>
<keyword evidence="3" id="KW-1185">Reference proteome</keyword>
<dbReference type="KEGG" id="xba:C7S18_01460"/>
<evidence type="ECO:0000256" key="1">
    <source>
        <dbReference type="SAM" id="SignalP"/>
    </source>
</evidence>
<feature type="chain" id="PRO_5015201246" evidence="1">
    <location>
        <begin position="28"/>
        <end position="415"/>
    </location>
</feature>
<dbReference type="EMBL" id="CP027860">
    <property type="protein sequence ID" value="AVP95945.1"/>
    <property type="molecule type" value="Genomic_DNA"/>
</dbReference>
<organism evidence="2 3">
    <name type="scientific">Ahniella affigens</name>
    <dbReference type="NCBI Taxonomy" id="2021234"/>
    <lineage>
        <taxon>Bacteria</taxon>
        <taxon>Pseudomonadati</taxon>
        <taxon>Pseudomonadota</taxon>
        <taxon>Gammaproteobacteria</taxon>
        <taxon>Lysobacterales</taxon>
        <taxon>Rhodanobacteraceae</taxon>
        <taxon>Ahniella</taxon>
    </lineage>
</organism>
<reference evidence="2 3" key="1">
    <citation type="submission" date="2018-03" db="EMBL/GenBank/DDBJ databases">
        <title>Ahniella affigens gen. nov., sp. nov., a gammaproteobacterium isolated from sandy soil near a stream.</title>
        <authorList>
            <person name="Ko Y."/>
            <person name="Kim J.-H."/>
        </authorList>
    </citation>
    <scope>NUCLEOTIDE SEQUENCE [LARGE SCALE GENOMIC DNA]</scope>
    <source>
        <strain evidence="2 3">D13</strain>
    </source>
</reference>
<dbReference type="AlphaFoldDB" id="A0A2P1PM79"/>
<feature type="signal peptide" evidence="1">
    <location>
        <begin position="1"/>
        <end position="27"/>
    </location>
</feature>
<reference evidence="2 3" key="2">
    <citation type="submission" date="2018-03" db="EMBL/GenBank/DDBJ databases">
        <authorList>
            <person name="Keele B.F."/>
        </authorList>
    </citation>
    <scope>NUCLEOTIDE SEQUENCE [LARGE SCALE GENOMIC DNA]</scope>
    <source>
        <strain evidence="2 3">D13</strain>
    </source>
</reference>
<evidence type="ECO:0000313" key="3">
    <source>
        <dbReference type="Proteomes" id="UP000241074"/>
    </source>
</evidence>
<proteinExistence type="predicted"/>
<evidence type="ECO:0000313" key="2">
    <source>
        <dbReference type="EMBL" id="AVP95945.1"/>
    </source>
</evidence>
<gene>
    <name evidence="2" type="ORF">C7S18_01460</name>
</gene>
<dbReference type="Proteomes" id="UP000241074">
    <property type="component" value="Chromosome"/>
</dbReference>